<evidence type="ECO:0000313" key="2">
    <source>
        <dbReference type="EMBL" id="VEL44389.1"/>
    </source>
</evidence>
<name>A0A3S5BGE4_9PLAT</name>
<keyword evidence="3" id="KW-1185">Reference proteome</keyword>
<proteinExistence type="predicted"/>
<organism evidence="2 3">
    <name type="scientific">Protopolystoma xenopodis</name>
    <dbReference type="NCBI Taxonomy" id="117903"/>
    <lineage>
        <taxon>Eukaryota</taxon>
        <taxon>Metazoa</taxon>
        <taxon>Spiralia</taxon>
        <taxon>Lophotrochozoa</taxon>
        <taxon>Platyhelminthes</taxon>
        <taxon>Monogenea</taxon>
        <taxon>Polyopisthocotylea</taxon>
        <taxon>Polystomatidea</taxon>
        <taxon>Polystomatidae</taxon>
        <taxon>Protopolystoma</taxon>
    </lineage>
</organism>
<gene>
    <name evidence="2" type="ORF">PXEA_LOCUS37829</name>
</gene>
<sequence>MCAVCPSVSLSSKSSQLSRHPGLGLRIPHLGLSPPCRLPYQLGREVLDYHSHQARRT</sequence>
<evidence type="ECO:0000256" key="1">
    <source>
        <dbReference type="SAM" id="MobiDB-lite"/>
    </source>
</evidence>
<feature type="region of interest" description="Disordered" evidence="1">
    <location>
        <begin position="1"/>
        <end position="20"/>
    </location>
</feature>
<feature type="compositionally biased region" description="Low complexity" evidence="1">
    <location>
        <begin position="7"/>
        <end position="18"/>
    </location>
</feature>
<dbReference type="EMBL" id="CAAALY010297341">
    <property type="protein sequence ID" value="VEL44389.1"/>
    <property type="molecule type" value="Genomic_DNA"/>
</dbReference>
<protein>
    <submittedName>
        <fullName evidence="2">Uncharacterized protein</fullName>
    </submittedName>
</protein>
<comment type="caution">
    <text evidence="2">The sequence shown here is derived from an EMBL/GenBank/DDBJ whole genome shotgun (WGS) entry which is preliminary data.</text>
</comment>
<dbReference type="Proteomes" id="UP000784294">
    <property type="component" value="Unassembled WGS sequence"/>
</dbReference>
<evidence type="ECO:0000313" key="3">
    <source>
        <dbReference type="Proteomes" id="UP000784294"/>
    </source>
</evidence>
<reference evidence="2" key="1">
    <citation type="submission" date="2018-11" db="EMBL/GenBank/DDBJ databases">
        <authorList>
            <consortium name="Pathogen Informatics"/>
        </authorList>
    </citation>
    <scope>NUCLEOTIDE SEQUENCE</scope>
</reference>
<dbReference type="AlphaFoldDB" id="A0A3S5BGE4"/>
<accession>A0A3S5BGE4</accession>
<feature type="non-terminal residue" evidence="2">
    <location>
        <position position="57"/>
    </location>
</feature>